<feature type="domain" description="RNA polymerase sigma-70 region 2" evidence="5">
    <location>
        <begin position="42"/>
        <end position="110"/>
    </location>
</feature>
<evidence type="ECO:0000259" key="6">
    <source>
        <dbReference type="Pfam" id="PF08281"/>
    </source>
</evidence>
<dbReference type="Pfam" id="PF04542">
    <property type="entry name" value="Sigma70_r2"/>
    <property type="match status" value="1"/>
</dbReference>
<proteinExistence type="inferred from homology"/>
<comment type="similarity">
    <text evidence="1">Belongs to the sigma-70 factor family. ECF subfamily.</text>
</comment>
<dbReference type="InterPro" id="IPR013249">
    <property type="entry name" value="RNA_pol_sigma70_r4_t2"/>
</dbReference>
<dbReference type="STRING" id="349163.Acry_1333"/>
<dbReference type="HOGENOM" id="CLU_047691_9_3_5"/>
<dbReference type="NCBIfam" id="TIGR02937">
    <property type="entry name" value="sigma70-ECF"/>
    <property type="match status" value="1"/>
</dbReference>
<dbReference type="eggNOG" id="COG1595">
    <property type="taxonomic scope" value="Bacteria"/>
</dbReference>
<dbReference type="AlphaFoldDB" id="A5FY62"/>
<dbReference type="InterPro" id="IPR013325">
    <property type="entry name" value="RNA_pol_sigma_r2"/>
</dbReference>
<dbReference type="GO" id="GO:0003677">
    <property type="term" value="F:DNA binding"/>
    <property type="evidence" value="ECO:0007669"/>
    <property type="project" value="InterPro"/>
</dbReference>
<evidence type="ECO:0000313" key="7">
    <source>
        <dbReference type="EMBL" id="ABQ30544.1"/>
    </source>
</evidence>
<dbReference type="Proteomes" id="UP000000245">
    <property type="component" value="Chromosome"/>
</dbReference>
<sequence>MFDGAGYGTVTSSPGGAVAADEELGRLVEACQAQDAAALRELYRRMSPMLMGVALRLLRDRPQAEEVLQEAFLQVWRNAARFDRARGSAKAWMIGIVRYRALDRIDSERRQPANGGEIPDIAAEMPVAVEDGRALAACLGELPEHWRRAVVLSFVDGYSHSEIAERTDTPLGTVKSWISRALGALKRCLER</sequence>
<accession>A5FY62</accession>
<dbReference type="InterPro" id="IPR039425">
    <property type="entry name" value="RNA_pol_sigma-70-like"/>
</dbReference>
<dbReference type="InterPro" id="IPR007627">
    <property type="entry name" value="RNA_pol_sigma70_r2"/>
</dbReference>
<feature type="domain" description="RNA polymerase sigma factor 70 region 4 type 2" evidence="6">
    <location>
        <begin position="133"/>
        <end position="185"/>
    </location>
</feature>
<keyword evidence="8" id="KW-1185">Reference proteome</keyword>
<protein>
    <submittedName>
        <fullName evidence="7">RNA polymerase, sigma-24 subunit, ECF subfamily</fullName>
    </submittedName>
</protein>
<dbReference type="Pfam" id="PF08281">
    <property type="entry name" value="Sigma70_r4_2"/>
    <property type="match status" value="1"/>
</dbReference>
<dbReference type="Gene3D" id="1.10.10.10">
    <property type="entry name" value="Winged helix-like DNA-binding domain superfamily/Winged helix DNA-binding domain"/>
    <property type="match status" value="1"/>
</dbReference>
<evidence type="ECO:0000313" key="8">
    <source>
        <dbReference type="Proteomes" id="UP000000245"/>
    </source>
</evidence>
<dbReference type="KEGG" id="acr:Acry_1333"/>
<dbReference type="PANTHER" id="PTHR43133">
    <property type="entry name" value="RNA POLYMERASE ECF-TYPE SIGMA FACTO"/>
    <property type="match status" value="1"/>
</dbReference>
<evidence type="ECO:0000256" key="4">
    <source>
        <dbReference type="ARBA" id="ARBA00023163"/>
    </source>
</evidence>
<dbReference type="GO" id="GO:0016987">
    <property type="term" value="F:sigma factor activity"/>
    <property type="evidence" value="ECO:0007669"/>
    <property type="project" value="UniProtKB-KW"/>
</dbReference>
<dbReference type="PANTHER" id="PTHR43133:SF62">
    <property type="entry name" value="RNA POLYMERASE SIGMA FACTOR SIGZ"/>
    <property type="match status" value="1"/>
</dbReference>
<dbReference type="InterPro" id="IPR036388">
    <property type="entry name" value="WH-like_DNA-bd_sf"/>
</dbReference>
<dbReference type="EMBL" id="CP000697">
    <property type="protein sequence ID" value="ABQ30544.1"/>
    <property type="molecule type" value="Genomic_DNA"/>
</dbReference>
<gene>
    <name evidence="7" type="ordered locus">Acry_1333</name>
</gene>
<keyword evidence="4" id="KW-0804">Transcription</keyword>
<name>A5FY62_ACICJ</name>
<evidence type="ECO:0000259" key="5">
    <source>
        <dbReference type="Pfam" id="PF04542"/>
    </source>
</evidence>
<dbReference type="GO" id="GO:0006352">
    <property type="term" value="P:DNA-templated transcription initiation"/>
    <property type="evidence" value="ECO:0007669"/>
    <property type="project" value="InterPro"/>
</dbReference>
<dbReference type="SUPFAM" id="SSF88946">
    <property type="entry name" value="Sigma2 domain of RNA polymerase sigma factors"/>
    <property type="match status" value="1"/>
</dbReference>
<dbReference type="Gene3D" id="1.10.1740.10">
    <property type="match status" value="1"/>
</dbReference>
<evidence type="ECO:0000256" key="2">
    <source>
        <dbReference type="ARBA" id="ARBA00023015"/>
    </source>
</evidence>
<dbReference type="InterPro" id="IPR013324">
    <property type="entry name" value="RNA_pol_sigma_r3/r4-like"/>
</dbReference>
<keyword evidence="2" id="KW-0805">Transcription regulation</keyword>
<dbReference type="CDD" id="cd06171">
    <property type="entry name" value="Sigma70_r4"/>
    <property type="match status" value="1"/>
</dbReference>
<keyword evidence="3" id="KW-0731">Sigma factor</keyword>
<dbReference type="SUPFAM" id="SSF88659">
    <property type="entry name" value="Sigma3 and sigma4 domains of RNA polymerase sigma factors"/>
    <property type="match status" value="1"/>
</dbReference>
<organism evidence="7 8">
    <name type="scientific">Acidiphilium cryptum (strain JF-5)</name>
    <dbReference type="NCBI Taxonomy" id="349163"/>
    <lineage>
        <taxon>Bacteria</taxon>
        <taxon>Pseudomonadati</taxon>
        <taxon>Pseudomonadota</taxon>
        <taxon>Alphaproteobacteria</taxon>
        <taxon>Acetobacterales</taxon>
        <taxon>Acidocellaceae</taxon>
        <taxon>Acidiphilium</taxon>
    </lineage>
</organism>
<reference evidence="7 8" key="1">
    <citation type="submission" date="2007-05" db="EMBL/GenBank/DDBJ databases">
        <title>Complete sequence of chromosome of Acidiphilium cryptum JF-5.</title>
        <authorList>
            <consortium name="US DOE Joint Genome Institute"/>
            <person name="Copeland A."/>
            <person name="Lucas S."/>
            <person name="Lapidus A."/>
            <person name="Barry K."/>
            <person name="Detter J.C."/>
            <person name="Glavina del Rio T."/>
            <person name="Hammon N."/>
            <person name="Israni S."/>
            <person name="Dalin E."/>
            <person name="Tice H."/>
            <person name="Pitluck S."/>
            <person name="Sims D."/>
            <person name="Brettin T."/>
            <person name="Bruce D."/>
            <person name="Han C."/>
            <person name="Schmutz J."/>
            <person name="Larimer F."/>
            <person name="Land M."/>
            <person name="Hauser L."/>
            <person name="Kyrpides N."/>
            <person name="Kim E."/>
            <person name="Magnuson T."/>
            <person name="Richardson P."/>
        </authorList>
    </citation>
    <scope>NUCLEOTIDE SEQUENCE [LARGE SCALE GENOMIC DNA]</scope>
    <source>
        <strain evidence="7 8">JF-5</strain>
    </source>
</reference>
<evidence type="ECO:0000256" key="3">
    <source>
        <dbReference type="ARBA" id="ARBA00023082"/>
    </source>
</evidence>
<dbReference type="InterPro" id="IPR014284">
    <property type="entry name" value="RNA_pol_sigma-70_dom"/>
</dbReference>
<evidence type="ECO:0000256" key="1">
    <source>
        <dbReference type="ARBA" id="ARBA00010641"/>
    </source>
</evidence>